<dbReference type="RefSeq" id="XP_060121043.1">
    <property type="nucleotide sequence ID" value="XM_060265060.1"/>
</dbReference>
<evidence type="ECO:0000313" key="3">
    <source>
        <dbReference type="Proteomes" id="UP001217754"/>
    </source>
</evidence>
<name>A0AAF0JEQ0_9BASI</name>
<dbReference type="GeneID" id="85224743"/>
<organism evidence="2 3">
    <name type="scientific">Malassezia japonica</name>
    <dbReference type="NCBI Taxonomy" id="223818"/>
    <lineage>
        <taxon>Eukaryota</taxon>
        <taxon>Fungi</taxon>
        <taxon>Dikarya</taxon>
        <taxon>Basidiomycota</taxon>
        <taxon>Ustilaginomycotina</taxon>
        <taxon>Malasseziomycetes</taxon>
        <taxon>Malasseziales</taxon>
        <taxon>Malasseziaceae</taxon>
        <taxon>Malassezia</taxon>
    </lineage>
</organism>
<dbReference type="Proteomes" id="UP001217754">
    <property type="component" value="Chromosome 1"/>
</dbReference>
<dbReference type="EMBL" id="CP119958">
    <property type="protein sequence ID" value="WFD38146.1"/>
    <property type="molecule type" value="Genomic_DNA"/>
</dbReference>
<gene>
    <name evidence="2" type="ORF">MJAP1_001094</name>
</gene>
<keyword evidence="3" id="KW-1185">Reference proteome</keyword>
<reference evidence="2" key="1">
    <citation type="submission" date="2023-03" db="EMBL/GenBank/DDBJ databases">
        <title>Mating type loci evolution in Malassezia.</title>
        <authorList>
            <person name="Coelho M.A."/>
        </authorList>
    </citation>
    <scope>NUCLEOTIDE SEQUENCE</scope>
    <source>
        <strain evidence="2">CBS 9431</strain>
    </source>
</reference>
<protein>
    <submittedName>
        <fullName evidence="2">Uncharacterized protein</fullName>
    </submittedName>
</protein>
<evidence type="ECO:0000256" key="1">
    <source>
        <dbReference type="SAM" id="MobiDB-lite"/>
    </source>
</evidence>
<sequence length="148" mass="15905">MSDRAPVPVSDASTTLLLKYSKTTLFLTVVLSTTSLTELKARALAALADAAQPEDPELRRPFAEATPEDVQVYVADTTDGDEAQYTPLENTASGKAPSAKDGSVRLDALALEDCQVLYLGFRRDGQDAPSAPSVQLPSFHDEAEMEEM</sequence>
<dbReference type="AlphaFoldDB" id="A0AAF0JEQ0"/>
<feature type="region of interest" description="Disordered" evidence="1">
    <location>
        <begin position="126"/>
        <end position="148"/>
    </location>
</feature>
<evidence type="ECO:0000313" key="2">
    <source>
        <dbReference type="EMBL" id="WFD38146.1"/>
    </source>
</evidence>
<feature type="region of interest" description="Disordered" evidence="1">
    <location>
        <begin position="77"/>
        <end position="100"/>
    </location>
</feature>
<accession>A0AAF0JEQ0</accession>
<proteinExistence type="predicted"/>